<evidence type="ECO:0000313" key="2">
    <source>
        <dbReference type="Proteomes" id="UP000679848"/>
    </source>
</evidence>
<dbReference type="Pfam" id="PF07873">
    <property type="entry name" value="YabP"/>
    <property type="match status" value="1"/>
</dbReference>
<dbReference type="RefSeq" id="WP_187031626.1">
    <property type="nucleotide sequence ID" value="NZ_AP023420.1"/>
</dbReference>
<sequence>MERNRKEKGRVLDSVAELFDLPADVVAGLPRLELVGDRQLYLEHHTGLLAYSDTQIDANTAAGVLRVTGERLTLLAMTAEELRIGGRIEAVAWVEVGR</sequence>
<dbReference type="KEGG" id="pfaa:MM59RIKEN_04610"/>
<gene>
    <name evidence="1" type="ORF">MM59RIKEN_04610</name>
</gene>
<reference evidence="1" key="1">
    <citation type="submission" date="2020-09" db="EMBL/GenBank/DDBJ databases">
        <title>New species isolated from human feces.</title>
        <authorList>
            <person name="Kitahara M."/>
            <person name="Shigeno Y."/>
            <person name="Shime M."/>
            <person name="Matsumoto Y."/>
            <person name="Nakamura S."/>
            <person name="Motooka D."/>
            <person name="Fukuoka S."/>
            <person name="Nishikawa H."/>
            <person name="Benno Y."/>
        </authorList>
    </citation>
    <scope>NUCLEOTIDE SEQUENCE</scope>
    <source>
        <strain evidence="1">MM59</strain>
    </source>
</reference>
<protein>
    <recommendedName>
        <fullName evidence="3">Sporulation protein YqfC</fullName>
    </recommendedName>
</protein>
<keyword evidence="2" id="KW-1185">Reference proteome</keyword>
<dbReference type="EMBL" id="AP023420">
    <property type="protein sequence ID" value="BCK83142.1"/>
    <property type="molecule type" value="Genomic_DNA"/>
</dbReference>
<name>A0A810QA81_9FIRM</name>
<dbReference type="Proteomes" id="UP000679848">
    <property type="component" value="Chromosome"/>
</dbReference>
<organism evidence="1 2">
    <name type="scientific">Pusillibacter faecalis</name>
    <dbReference type="NCBI Taxonomy" id="2714358"/>
    <lineage>
        <taxon>Bacteria</taxon>
        <taxon>Bacillati</taxon>
        <taxon>Bacillota</taxon>
        <taxon>Clostridia</taxon>
        <taxon>Eubacteriales</taxon>
        <taxon>Oscillospiraceae</taxon>
        <taxon>Pusillibacter</taxon>
    </lineage>
</organism>
<accession>A0A810QA81</accession>
<evidence type="ECO:0008006" key="3">
    <source>
        <dbReference type="Google" id="ProtNLM"/>
    </source>
</evidence>
<evidence type="ECO:0000313" key="1">
    <source>
        <dbReference type="EMBL" id="BCK83142.1"/>
    </source>
</evidence>
<proteinExistence type="predicted"/>
<dbReference type="AlphaFoldDB" id="A0A810QA81"/>
<dbReference type="InterPro" id="IPR022476">
    <property type="entry name" value="Spore_YabP/YqfC"/>
</dbReference>